<dbReference type="SUPFAM" id="SSF50729">
    <property type="entry name" value="PH domain-like"/>
    <property type="match status" value="1"/>
</dbReference>
<sequence>MSMLAKIEATKAEINLRNLQRHDPTIEHIVSSTSYVTVYYNDGAEWIKTGIEGPMFLFSRSQAPLYGFFVLNRQGLQYTREFLTEESDVTVDGEFILYEPRPDADRATGIWVAEEKDRIELCRRMEELRLRAKAPAVAVRASPLDFLFASVAPSNSANNSTRSPAASPKVAPAVLPKGTPSTLNMLFASSAASAASRSPPKPASPPASSQPPVSGINLLDTLFKSALAPPAATPPTTQAKPQDAGDLLAMLGHSAKPSTATKPAGSDTKPKSLAAIPSILTASSTDPSPAVAPAPTAHASAAVPSSSPTAQAGALPTRTTPAAEASATLPNPAIKSLFSAPLLSHDVFASLPPIGSRPKQKADSSVPKTDHAEVAPVRPRTPDTTPAAEKPVQTRESIRVSITSTNSTPSNASESKPKPSDTAPPRAAASPAVPPSTSDAKMVASSPRVNRAEALEVVDAAAQKAQIGLGVHEKEPLDQKQFIKALNELIQVRRVRGKPLLIVELSVLTREYAFFLSQRPAFATSLYARYLERFEDDHATV</sequence>
<evidence type="ECO:0000256" key="4">
    <source>
        <dbReference type="ARBA" id="ARBA00022664"/>
    </source>
</evidence>
<dbReference type="AlphaFoldDB" id="A0A2X0M338"/>
<feature type="region of interest" description="Disordered" evidence="5">
    <location>
        <begin position="354"/>
        <end position="442"/>
    </location>
</feature>
<dbReference type="CDD" id="cd13182">
    <property type="entry name" value="EVH1-like_Dcp1"/>
    <property type="match status" value="1"/>
</dbReference>
<dbReference type="GO" id="GO:0000932">
    <property type="term" value="C:P-body"/>
    <property type="evidence" value="ECO:0007669"/>
    <property type="project" value="TreeGrafter"/>
</dbReference>
<feature type="compositionally biased region" description="Low complexity" evidence="5">
    <location>
        <begin position="284"/>
        <end position="310"/>
    </location>
</feature>
<evidence type="ECO:0000256" key="3">
    <source>
        <dbReference type="ARBA" id="ARBA00022490"/>
    </source>
</evidence>
<dbReference type="STRING" id="289078.A0A2X0M338"/>
<evidence type="ECO:0000256" key="2">
    <source>
        <dbReference type="ARBA" id="ARBA00008778"/>
    </source>
</evidence>
<organism evidence="6 7">
    <name type="scientific">Microbotryum saponariae</name>
    <dbReference type="NCBI Taxonomy" id="289078"/>
    <lineage>
        <taxon>Eukaryota</taxon>
        <taxon>Fungi</taxon>
        <taxon>Dikarya</taxon>
        <taxon>Basidiomycota</taxon>
        <taxon>Pucciniomycotina</taxon>
        <taxon>Microbotryomycetes</taxon>
        <taxon>Microbotryales</taxon>
        <taxon>Microbotryaceae</taxon>
        <taxon>Microbotryum</taxon>
    </lineage>
</organism>
<dbReference type="GO" id="GO:0008047">
    <property type="term" value="F:enzyme activator activity"/>
    <property type="evidence" value="ECO:0007669"/>
    <property type="project" value="InterPro"/>
</dbReference>
<comment type="subcellular location">
    <subcellularLocation>
        <location evidence="1">Cytoplasm</location>
    </subcellularLocation>
</comment>
<comment type="similarity">
    <text evidence="2">Belongs to the DCP1 family.</text>
</comment>
<keyword evidence="7" id="KW-1185">Reference proteome</keyword>
<dbReference type="Gene3D" id="2.30.29.30">
    <property type="entry name" value="Pleckstrin-homology domain (PH domain)/Phosphotyrosine-binding domain (PTB)"/>
    <property type="match status" value="1"/>
</dbReference>
<feature type="compositionally biased region" description="Polar residues" evidence="5">
    <location>
        <begin position="400"/>
        <end position="414"/>
    </location>
</feature>
<dbReference type="GO" id="GO:0000290">
    <property type="term" value="P:deadenylation-dependent decapping of nuclear-transcribed mRNA"/>
    <property type="evidence" value="ECO:0007669"/>
    <property type="project" value="InterPro"/>
</dbReference>
<accession>A0A2X0M338</accession>
<keyword evidence="3" id="KW-0963">Cytoplasm</keyword>
<reference evidence="7" key="1">
    <citation type="submission" date="2016-10" db="EMBL/GenBank/DDBJ databases">
        <authorList>
            <person name="Jeantristanb JTB J.-T."/>
            <person name="Ricardo R."/>
        </authorList>
    </citation>
    <scope>NUCLEOTIDE SEQUENCE [LARGE SCALE GENOMIC DNA]</scope>
</reference>
<evidence type="ECO:0000256" key="5">
    <source>
        <dbReference type="SAM" id="MobiDB-lite"/>
    </source>
</evidence>
<evidence type="ECO:0000313" key="6">
    <source>
        <dbReference type="EMBL" id="SCZ96765.1"/>
    </source>
</evidence>
<dbReference type="Proteomes" id="UP000249723">
    <property type="component" value="Unassembled WGS sequence"/>
</dbReference>
<protein>
    <submittedName>
        <fullName evidence="6">BZ3500_MvSof-1268-A1-R1_Chr4-1g06698 protein</fullName>
    </submittedName>
</protein>
<dbReference type="InterPro" id="IPR010334">
    <property type="entry name" value="Dcp1"/>
</dbReference>
<dbReference type="PANTHER" id="PTHR16290">
    <property type="entry name" value="TRANSCRIPTION FACTOR SMIF DECAPPING ENZYME DCP1"/>
    <property type="match status" value="1"/>
</dbReference>
<dbReference type="GO" id="GO:0031087">
    <property type="term" value="P:deadenylation-independent decapping of nuclear-transcribed mRNA"/>
    <property type="evidence" value="ECO:0007669"/>
    <property type="project" value="TreeGrafter"/>
</dbReference>
<dbReference type="Pfam" id="PF06058">
    <property type="entry name" value="DCP1"/>
    <property type="match status" value="1"/>
</dbReference>
<gene>
    <name evidence="6" type="ORF">BZ3500_MVSOF-1268-A1-R1_CHR4-1G06698</name>
</gene>
<dbReference type="EMBL" id="FMWP01000091">
    <property type="protein sequence ID" value="SCZ96765.1"/>
    <property type="molecule type" value="Genomic_DNA"/>
</dbReference>
<evidence type="ECO:0000313" key="7">
    <source>
        <dbReference type="Proteomes" id="UP000249723"/>
    </source>
</evidence>
<dbReference type="InterPro" id="IPR011993">
    <property type="entry name" value="PH-like_dom_sf"/>
</dbReference>
<dbReference type="GO" id="GO:0006397">
    <property type="term" value="P:mRNA processing"/>
    <property type="evidence" value="ECO:0007669"/>
    <property type="project" value="UniProtKB-KW"/>
</dbReference>
<feature type="region of interest" description="Disordered" evidence="5">
    <location>
        <begin position="284"/>
        <end position="324"/>
    </location>
</feature>
<feature type="compositionally biased region" description="Low complexity" evidence="5">
    <location>
        <begin position="420"/>
        <end position="440"/>
    </location>
</feature>
<feature type="region of interest" description="Disordered" evidence="5">
    <location>
        <begin position="191"/>
        <end position="215"/>
    </location>
</feature>
<dbReference type="PANTHER" id="PTHR16290:SF0">
    <property type="entry name" value="DECAPPING PROTEIN 1, ISOFORM A"/>
    <property type="match status" value="1"/>
</dbReference>
<keyword evidence="4" id="KW-0507">mRNA processing</keyword>
<proteinExistence type="inferred from homology"/>
<dbReference type="OrthoDB" id="440673at2759"/>
<name>A0A2X0M338_9BASI</name>
<feature type="compositionally biased region" description="Pro residues" evidence="5">
    <location>
        <begin position="199"/>
        <end position="209"/>
    </location>
</feature>
<dbReference type="GO" id="GO:0003729">
    <property type="term" value="F:mRNA binding"/>
    <property type="evidence" value="ECO:0007669"/>
    <property type="project" value="TreeGrafter"/>
</dbReference>
<evidence type="ECO:0000256" key="1">
    <source>
        <dbReference type="ARBA" id="ARBA00004496"/>
    </source>
</evidence>